<protein>
    <submittedName>
        <fullName evidence="1">Uncharacterized protein</fullName>
    </submittedName>
</protein>
<reference evidence="1 2" key="1">
    <citation type="submission" date="2007-05" db="EMBL/GenBank/DDBJ databases">
        <title>Complete sequence of chromosome of Acidiphilium cryptum JF-5.</title>
        <authorList>
            <consortium name="US DOE Joint Genome Institute"/>
            <person name="Copeland A."/>
            <person name="Lucas S."/>
            <person name="Lapidus A."/>
            <person name="Barry K."/>
            <person name="Detter J.C."/>
            <person name="Glavina del Rio T."/>
            <person name="Hammon N."/>
            <person name="Israni S."/>
            <person name="Dalin E."/>
            <person name="Tice H."/>
            <person name="Pitluck S."/>
            <person name="Sims D."/>
            <person name="Brettin T."/>
            <person name="Bruce D."/>
            <person name="Han C."/>
            <person name="Schmutz J."/>
            <person name="Larimer F."/>
            <person name="Land M."/>
            <person name="Hauser L."/>
            <person name="Kyrpides N."/>
            <person name="Kim E."/>
            <person name="Magnuson T."/>
            <person name="Richardson P."/>
        </authorList>
    </citation>
    <scope>NUCLEOTIDE SEQUENCE [LARGE SCALE GENOMIC DNA]</scope>
    <source>
        <strain evidence="1 2">JF-5</strain>
    </source>
</reference>
<gene>
    <name evidence="1" type="ordered locus">Acry_1820</name>
</gene>
<dbReference type="EMBL" id="CP000697">
    <property type="protein sequence ID" value="ABQ31022.1"/>
    <property type="molecule type" value="Genomic_DNA"/>
</dbReference>
<dbReference type="HOGENOM" id="CLU_2204328_0_0_5"/>
<dbReference type="STRING" id="349163.Acry_1820"/>
<accession>A5FZJ0</accession>
<sequence>MVSSIIAASIMGLIFLCVRGVGLKSRPCGPADWRVVAVRQEQLPPVPIGKHDCRKRDWRQRHPHWPLRLHGIHVWSCSNSTDQGCKTPRKIAFKNALILKKILIAHH</sequence>
<evidence type="ECO:0000313" key="1">
    <source>
        <dbReference type="EMBL" id="ABQ31022.1"/>
    </source>
</evidence>
<dbReference type="Proteomes" id="UP000000245">
    <property type="component" value="Chromosome"/>
</dbReference>
<name>A5FZJ0_ACICJ</name>
<keyword evidence="2" id="KW-1185">Reference proteome</keyword>
<dbReference type="KEGG" id="acr:Acry_1820"/>
<proteinExistence type="predicted"/>
<organism evidence="1 2">
    <name type="scientific">Acidiphilium cryptum (strain JF-5)</name>
    <dbReference type="NCBI Taxonomy" id="349163"/>
    <lineage>
        <taxon>Bacteria</taxon>
        <taxon>Pseudomonadati</taxon>
        <taxon>Pseudomonadota</taxon>
        <taxon>Alphaproteobacteria</taxon>
        <taxon>Acetobacterales</taxon>
        <taxon>Acidocellaceae</taxon>
        <taxon>Acidiphilium</taxon>
    </lineage>
</organism>
<dbReference type="AlphaFoldDB" id="A5FZJ0"/>
<evidence type="ECO:0000313" key="2">
    <source>
        <dbReference type="Proteomes" id="UP000000245"/>
    </source>
</evidence>